<feature type="domain" description="Glycosyltransferase 2-like" evidence="1">
    <location>
        <begin position="2"/>
        <end position="151"/>
    </location>
</feature>
<name>A0A0G0LK95_9BACT</name>
<dbReference type="EMBL" id="LBVT01000014">
    <property type="protein sequence ID" value="KKQ91447.1"/>
    <property type="molecule type" value="Genomic_DNA"/>
</dbReference>
<gene>
    <name evidence="2" type="ORF">UT16_C0014G0003</name>
</gene>
<sequence>MLKTLDSVCNQTIPPEKYEILVINDGSTDDTEETISNLKSQILKPEIRYFKIENGGPAKARNKGIKESRGEIIFFTDDDCVVPPDWMATLLDGYKRHPEVVGAGGWYKYSNKSSKNKYFQKYIDFNINKNNEIFEVENKTNIFDFNWAGNTANMSYKKAVLEEIRGFDENLYFAGAVDWELKKNVQRRGYYLLYIPLIVNHLKIFNFINFFKKSFNQGRGRYYMFLKYPDLFLNYDVDFFKFFKRLIIYALNDTKFFFAYFTKTLGLFLGRCYAKHIKPFKNISNVDWLKKPNEKMFSVEKRNMKDNSVIVTKFFKFNKNAILNTETESDYGFFSIIIPTYNRSRDLINALKHLIAQTIPKDKYEILIIDDGSTDDTEETISNLKSQILKPEIRYFKIENGGPAKARNKGIKEAKGEIIFFTDDDCIVPSNWMETLLSGLKRYPGAVGAGGWYLPHENKTEKNVGFWQRHHPRYIISKILSGSFSGQYEILSNDPFRYFGVSAYNTANIAYKKTILEKVGGFKEDFYWPGAEDNDLAFRITLAGHILLYIPFYVIDYSARNFNGFIKLYFRRGANNYLLRTIHRRVLEKLRPGFVGEFGSLTSFQSRFLGPEQFLAFLEWLSLNAGIRYMKRALKRNPVFPKPIAEITNDREKRKSNYV</sequence>
<dbReference type="InterPro" id="IPR029044">
    <property type="entry name" value="Nucleotide-diphossugar_trans"/>
</dbReference>
<dbReference type="SUPFAM" id="SSF53448">
    <property type="entry name" value="Nucleotide-diphospho-sugar transferases"/>
    <property type="match status" value="2"/>
</dbReference>
<comment type="caution">
    <text evidence="2">The sequence shown here is derived from an EMBL/GenBank/DDBJ whole genome shotgun (WGS) entry which is preliminary data.</text>
</comment>
<dbReference type="GO" id="GO:0016740">
    <property type="term" value="F:transferase activity"/>
    <property type="evidence" value="ECO:0007669"/>
    <property type="project" value="UniProtKB-KW"/>
</dbReference>
<dbReference type="Gene3D" id="3.90.550.10">
    <property type="entry name" value="Spore Coat Polysaccharide Biosynthesis Protein SpsA, Chain A"/>
    <property type="match status" value="2"/>
</dbReference>
<organism evidence="2 3">
    <name type="scientific">Candidatus Azambacteria bacterium GW2011_GWA2_39_10</name>
    <dbReference type="NCBI Taxonomy" id="1618611"/>
    <lineage>
        <taxon>Bacteria</taxon>
        <taxon>Candidatus Azamiibacteriota</taxon>
    </lineage>
</organism>
<dbReference type="InterPro" id="IPR050834">
    <property type="entry name" value="Glycosyltransf_2"/>
</dbReference>
<proteinExistence type="predicted"/>
<feature type="domain" description="Glycosyltransferase 2-like" evidence="1">
    <location>
        <begin position="335"/>
        <end position="465"/>
    </location>
</feature>
<dbReference type="Pfam" id="PF00535">
    <property type="entry name" value="Glycos_transf_2"/>
    <property type="match status" value="2"/>
</dbReference>
<dbReference type="AlphaFoldDB" id="A0A0G0LK95"/>
<evidence type="ECO:0000259" key="1">
    <source>
        <dbReference type="Pfam" id="PF00535"/>
    </source>
</evidence>
<protein>
    <submittedName>
        <fullName evidence="2">Glycosyl transferase family protein</fullName>
    </submittedName>
</protein>
<accession>A0A0G0LK95</accession>
<dbReference type="PANTHER" id="PTHR43685:SF3">
    <property type="entry name" value="SLR2126 PROTEIN"/>
    <property type="match status" value="1"/>
</dbReference>
<evidence type="ECO:0000313" key="3">
    <source>
        <dbReference type="Proteomes" id="UP000034706"/>
    </source>
</evidence>
<keyword evidence="2" id="KW-0808">Transferase</keyword>
<dbReference type="InterPro" id="IPR001173">
    <property type="entry name" value="Glyco_trans_2-like"/>
</dbReference>
<reference evidence="2 3" key="1">
    <citation type="journal article" date="2015" name="Nature">
        <title>rRNA introns, odd ribosomes, and small enigmatic genomes across a large radiation of phyla.</title>
        <authorList>
            <person name="Brown C.T."/>
            <person name="Hug L.A."/>
            <person name="Thomas B.C."/>
            <person name="Sharon I."/>
            <person name="Castelle C.J."/>
            <person name="Singh A."/>
            <person name="Wilkins M.J."/>
            <person name="Williams K.H."/>
            <person name="Banfield J.F."/>
        </authorList>
    </citation>
    <scope>NUCLEOTIDE SEQUENCE [LARGE SCALE GENOMIC DNA]</scope>
</reference>
<dbReference type="Proteomes" id="UP000034706">
    <property type="component" value="Unassembled WGS sequence"/>
</dbReference>
<evidence type="ECO:0000313" key="2">
    <source>
        <dbReference type="EMBL" id="KKQ91447.1"/>
    </source>
</evidence>
<dbReference type="PANTHER" id="PTHR43685">
    <property type="entry name" value="GLYCOSYLTRANSFERASE"/>
    <property type="match status" value="1"/>
</dbReference>